<dbReference type="InterPro" id="IPR027417">
    <property type="entry name" value="P-loop_NTPase"/>
</dbReference>
<proteinExistence type="inferred from homology"/>
<dbReference type="SUPFAM" id="SSF52540">
    <property type="entry name" value="P-loop containing nucleoside triphosphate hydrolases"/>
    <property type="match status" value="1"/>
</dbReference>
<keyword evidence="6" id="KW-0539">Nucleus</keyword>
<evidence type="ECO:0000256" key="2">
    <source>
        <dbReference type="ARBA" id="ARBA00006269"/>
    </source>
</evidence>
<feature type="region of interest" description="Disordered" evidence="7">
    <location>
        <begin position="217"/>
        <end position="236"/>
    </location>
</feature>
<evidence type="ECO:0000259" key="10">
    <source>
        <dbReference type="Pfam" id="PF21639"/>
    </source>
</evidence>
<dbReference type="Pfam" id="PF14630">
    <property type="entry name" value="ORC5_C"/>
    <property type="match status" value="1"/>
</dbReference>
<dbReference type="Pfam" id="PF13191">
    <property type="entry name" value="AAA_16"/>
    <property type="match status" value="1"/>
</dbReference>
<dbReference type="PANTHER" id="PTHR12705">
    <property type="entry name" value="ORIGIN RECOGNITION COMPLEX SUBUNIT 5"/>
    <property type="match status" value="1"/>
</dbReference>
<dbReference type="AlphaFoldDB" id="A0A1Y2H468"/>
<dbReference type="RefSeq" id="XP_021886454.1">
    <property type="nucleotide sequence ID" value="XM_022030883.1"/>
</dbReference>
<dbReference type="FunCoup" id="A0A1Y2H468">
    <property type="interactions" value="941"/>
</dbReference>
<dbReference type="Pfam" id="PF21639">
    <property type="entry name" value="ORC5_lid"/>
    <property type="match status" value="1"/>
</dbReference>
<dbReference type="STRING" id="64571.A0A1Y2H468"/>
<keyword evidence="5" id="KW-0067">ATP-binding</keyword>
<dbReference type="EMBL" id="MCFF01000001">
    <property type="protein sequence ID" value="ORZ28781.1"/>
    <property type="molecule type" value="Genomic_DNA"/>
</dbReference>
<dbReference type="GO" id="GO:0003688">
    <property type="term" value="F:DNA replication origin binding"/>
    <property type="evidence" value="ECO:0007669"/>
    <property type="project" value="TreeGrafter"/>
</dbReference>
<gene>
    <name evidence="11" type="ORF">BCR41DRAFT_5071</name>
</gene>
<evidence type="ECO:0000256" key="6">
    <source>
        <dbReference type="ARBA" id="ARBA00023242"/>
    </source>
</evidence>
<dbReference type="InParanoid" id="A0A1Y2H468"/>
<dbReference type="InterPro" id="IPR047088">
    <property type="entry name" value="ORC5_C"/>
</dbReference>
<evidence type="ECO:0000256" key="1">
    <source>
        <dbReference type="ARBA" id="ARBA00004123"/>
    </source>
</evidence>
<sequence length="596" mass="67620">MANPLHREKLHHSFPGRAKQIDQILSFMGKPTAPTPPALFINGNSSLGKTSVVKAILSTVLGDTSPSHYAFLDCIECHTPRLIFEHAIYQFRHPPSVRWRYPADLHSQQQADQIMDGYAHAQHTAEADQSGSGSSRSSSNEDGSSPSQDPQMSDGSGRKDIDTGTTLVKNGEGRRKRKWIQDEIITSGPPTWDKCENINEFVEWCRRICADGNDGQGHASIHAKGSAYSEEQRQRKGQHDTRYLVLDRAERLRDNAPTLIPVLMRLQELTGRNICVIFITSIVWEKFRSKNGGYEPIIMNFPQYSKGETIAILERDLPEGQDKELYMRFVDLVYNVFQRNCKDLNEIRHLVALLFPLYIKPIKEGKIQKHEGLKLHRHIQAYFVEAMDKLYLREISSTEWVDRTLLTSSGSFKSKHGGTLGESLIARSSSEAAKDERALMNAVDIQNTFDLPYFTKFILIASFLASYNPPRLDLRYFAKVSNQGGKMSKRSKVAAAKKHGHEQLGTKLRQQLLGPKTFPIERMLAIFYSILDEEVEENVNVHTQIASLVSLRLLQRVTPMDKLDSIKCKCNVSYDTIKAIAKSIKFDIDRYLYDFA</sequence>
<feature type="domain" description="Orc1-like AAA ATPase" evidence="8">
    <location>
        <begin position="14"/>
        <end position="88"/>
    </location>
</feature>
<keyword evidence="3" id="KW-0235">DNA replication</keyword>
<evidence type="ECO:0000256" key="3">
    <source>
        <dbReference type="ARBA" id="ARBA00022705"/>
    </source>
</evidence>
<evidence type="ECO:0000313" key="12">
    <source>
        <dbReference type="Proteomes" id="UP000193648"/>
    </source>
</evidence>
<dbReference type="GO" id="GO:0006270">
    <property type="term" value="P:DNA replication initiation"/>
    <property type="evidence" value="ECO:0007669"/>
    <property type="project" value="TreeGrafter"/>
</dbReference>
<protein>
    <submittedName>
        <fullName evidence="11">Origin recognition complex subunit 5 C-terminus-domain-containing protein</fullName>
    </submittedName>
</protein>
<dbReference type="Gene3D" id="3.40.50.300">
    <property type="entry name" value="P-loop containing nucleotide triphosphate hydrolases"/>
    <property type="match status" value="1"/>
</dbReference>
<organism evidence="11 12">
    <name type="scientific">Lobosporangium transversale</name>
    <dbReference type="NCBI Taxonomy" id="64571"/>
    <lineage>
        <taxon>Eukaryota</taxon>
        <taxon>Fungi</taxon>
        <taxon>Fungi incertae sedis</taxon>
        <taxon>Mucoromycota</taxon>
        <taxon>Mortierellomycotina</taxon>
        <taxon>Mortierellomycetes</taxon>
        <taxon>Mortierellales</taxon>
        <taxon>Mortierellaceae</taxon>
        <taxon>Lobosporangium</taxon>
    </lineage>
</organism>
<dbReference type="InterPro" id="IPR041664">
    <property type="entry name" value="AAA_16"/>
</dbReference>
<name>A0A1Y2H468_9FUNG</name>
<evidence type="ECO:0000256" key="4">
    <source>
        <dbReference type="ARBA" id="ARBA00022741"/>
    </source>
</evidence>
<evidence type="ECO:0000259" key="9">
    <source>
        <dbReference type="Pfam" id="PF14630"/>
    </source>
</evidence>
<keyword evidence="4" id="KW-0547">Nucleotide-binding</keyword>
<comment type="subcellular location">
    <subcellularLocation>
        <location evidence="1">Nucleus</location>
    </subcellularLocation>
</comment>
<dbReference type="OrthoDB" id="365981at2759"/>
<dbReference type="GeneID" id="33572724"/>
<dbReference type="PANTHER" id="PTHR12705:SF0">
    <property type="entry name" value="ORIGIN RECOGNITION COMPLEX SUBUNIT 5"/>
    <property type="match status" value="1"/>
</dbReference>
<feature type="domain" description="Origin recognition complex subunit 5 C-terminal" evidence="9">
    <location>
        <begin position="451"/>
        <end position="592"/>
    </location>
</feature>
<comment type="similarity">
    <text evidence="2">Belongs to the ORC5 family.</text>
</comment>
<evidence type="ECO:0000256" key="7">
    <source>
        <dbReference type="SAM" id="MobiDB-lite"/>
    </source>
</evidence>
<comment type="caution">
    <text evidence="11">The sequence shown here is derived from an EMBL/GenBank/DDBJ whole genome shotgun (WGS) entry which is preliminary data.</text>
</comment>
<dbReference type="GO" id="GO:0005664">
    <property type="term" value="C:nuclear origin of replication recognition complex"/>
    <property type="evidence" value="ECO:0007669"/>
    <property type="project" value="TreeGrafter"/>
</dbReference>
<keyword evidence="12" id="KW-1185">Reference proteome</keyword>
<evidence type="ECO:0000256" key="5">
    <source>
        <dbReference type="ARBA" id="ARBA00022840"/>
    </source>
</evidence>
<dbReference type="InterPro" id="IPR048866">
    <property type="entry name" value="ORC5_lid"/>
</dbReference>
<dbReference type="Proteomes" id="UP000193648">
    <property type="component" value="Unassembled WGS sequence"/>
</dbReference>
<evidence type="ECO:0000259" key="8">
    <source>
        <dbReference type="Pfam" id="PF13191"/>
    </source>
</evidence>
<dbReference type="InterPro" id="IPR020796">
    <property type="entry name" value="ORC5"/>
</dbReference>
<feature type="region of interest" description="Disordered" evidence="7">
    <location>
        <begin position="120"/>
        <end position="174"/>
    </location>
</feature>
<reference evidence="11 12" key="1">
    <citation type="submission" date="2016-07" db="EMBL/GenBank/DDBJ databases">
        <title>Pervasive Adenine N6-methylation of Active Genes in Fungi.</title>
        <authorList>
            <consortium name="DOE Joint Genome Institute"/>
            <person name="Mondo S.J."/>
            <person name="Dannebaum R.O."/>
            <person name="Kuo R.C."/>
            <person name="Labutti K."/>
            <person name="Haridas S."/>
            <person name="Kuo A."/>
            <person name="Salamov A."/>
            <person name="Ahrendt S.R."/>
            <person name="Lipzen A."/>
            <person name="Sullivan W."/>
            <person name="Andreopoulos W.B."/>
            <person name="Clum A."/>
            <person name="Lindquist E."/>
            <person name="Daum C."/>
            <person name="Ramamoorthy G.K."/>
            <person name="Gryganskyi A."/>
            <person name="Culley D."/>
            <person name="Magnuson J.K."/>
            <person name="James T.Y."/>
            <person name="O'Malley M.A."/>
            <person name="Stajich J.E."/>
            <person name="Spatafora J.W."/>
            <person name="Visel A."/>
            <person name="Grigoriev I.V."/>
        </authorList>
    </citation>
    <scope>NUCLEOTIDE SEQUENCE [LARGE SCALE GENOMIC DNA]</scope>
    <source>
        <strain evidence="11 12">NRRL 3116</strain>
    </source>
</reference>
<feature type="compositionally biased region" description="Low complexity" evidence="7">
    <location>
        <begin position="130"/>
        <end position="147"/>
    </location>
</feature>
<feature type="domain" description="ORC5 lid" evidence="10">
    <location>
        <begin position="326"/>
        <end position="385"/>
    </location>
</feature>
<accession>A0A1Y2H468</accession>
<evidence type="ECO:0000313" key="11">
    <source>
        <dbReference type="EMBL" id="ORZ28781.1"/>
    </source>
</evidence>